<evidence type="ECO:0008006" key="4">
    <source>
        <dbReference type="Google" id="ProtNLM"/>
    </source>
</evidence>
<accession>A0ABW5B011</accession>
<dbReference type="RefSeq" id="WP_378320664.1">
    <property type="nucleotide sequence ID" value="NZ_JBHUHY010000013.1"/>
</dbReference>
<dbReference type="EMBL" id="JBHUHY010000013">
    <property type="protein sequence ID" value="MFD2187657.1"/>
    <property type="molecule type" value="Genomic_DNA"/>
</dbReference>
<evidence type="ECO:0000256" key="1">
    <source>
        <dbReference type="SAM" id="SignalP"/>
    </source>
</evidence>
<organism evidence="2 3">
    <name type="scientific">Aquimarina celericrescens</name>
    <dbReference type="NCBI Taxonomy" id="1964542"/>
    <lineage>
        <taxon>Bacteria</taxon>
        <taxon>Pseudomonadati</taxon>
        <taxon>Bacteroidota</taxon>
        <taxon>Flavobacteriia</taxon>
        <taxon>Flavobacteriales</taxon>
        <taxon>Flavobacteriaceae</taxon>
        <taxon>Aquimarina</taxon>
    </lineage>
</organism>
<keyword evidence="3" id="KW-1185">Reference proteome</keyword>
<feature type="signal peptide" evidence="1">
    <location>
        <begin position="1"/>
        <end position="20"/>
    </location>
</feature>
<proteinExistence type="predicted"/>
<name>A0ABW5B011_9FLAO</name>
<comment type="caution">
    <text evidence="2">The sequence shown here is derived from an EMBL/GenBank/DDBJ whole genome shotgun (WGS) entry which is preliminary data.</text>
</comment>
<protein>
    <recommendedName>
        <fullName evidence="4">Rieske domain-containing protein</fullName>
    </recommendedName>
</protein>
<evidence type="ECO:0000313" key="3">
    <source>
        <dbReference type="Proteomes" id="UP001597344"/>
    </source>
</evidence>
<feature type="chain" id="PRO_5046008467" description="Rieske domain-containing protein" evidence="1">
    <location>
        <begin position="21"/>
        <end position="145"/>
    </location>
</feature>
<keyword evidence="1" id="KW-0732">Signal</keyword>
<gene>
    <name evidence="2" type="ORF">ACFSJT_12720</name>
</gene>
<evidence type="ECO:0000313" key="2">
    <source>
        <dbReference type="EMBL" id="MFD2187657.1"/>
    </source>
</evidence>
<reference evidence="3" key="1">
    <citation type="journal article" date="2019" name="Int. J. Syst. Evol. Microbiol.">
        <title>The Global Catalogue of Microorganisms (GCM) 10K type strain sequencing project: providing services to taxonomists for standard genome sequencing and annotation.</title>
        <authorList>
            <consortium name="The Broad Institute Genomics Platform"/>
            <consortium name="The Broad Institute Genome Sequencing Center for Infectious Disease"/>
            <person name="Wu L."/>
            <person name="Ma J."/>
        </authorList>
    </citation>
    <scope>NUCLEOTIDE SEQUENCE [LARGE SCALE GENOMIC DNA]</scope>
    <source>
        <strain evidence="3">DT92</strain>
    </source>
</reference>
<dbReference type="PROSITE" id="PS51257">
    <property type="entry name" value="PROKAR_LIPOPROTEIN"/>
    <property type="match status" value="1"/>
</dbReference>
<dbReference type="Proteomes" id="UP001597344">
    <property type="component" value="Unassembled WGS sequence"/>
</dbReference>
<sequence length="145" mass="16006">MKKILFLVCFILILSCSSDDGERNTFLPNVSFNFQINLNLPEYVNLRVPGGIFVDRTAGRGIKGVIIYNQNDQQFFAYELSDPNLDPNLECSTLSGTGTRFSSTCDGKENIYDVAAFGQQIKGEGGFPLLGYRAVKEGNTVFVSN</sequence>